<dbReference type="InterPro" id="IPR010427">
    <property type="entry name" value="DUF1023"/>
</dbReference>
<evidence type="ECO:0000259" key="1">
    <source>
        <dbReference type="Pfam" id="PF06259"/>
    </source>
</evidence>
<sequence>MPTWQQLRDAKLTEYEDAADGWGKVSNRADAARIRVDQDMAAPIHTTQKGEAKNAAQDDMTRLSRNYQYLHGECGLVRTALNGLASELVDVQKKLQQALDDAADLGFTVNEDGSVEYPHSTQLPLAAGASAGKGVAKPGAPVPFLPGAGEAQGDLNKGKAEDIAERIRQAVSSAVEIDNRYAGILRRLKAPDGLEVTDDMLMDQARDMGEVQQAAGKYLGKDHIPHGKSPAENRKWWDGLTQEQREEYQTLFPAEIGALDGIPSAVRDSANRTVLDETRAQVQHDLDQLGPEPPKTIVTAAGVVRNPEWTVWDARGGSRLKGRLTGMQAIEARFDQTGVNDLPPAYLLGFDLKGNGHVILANGNPDTADNTAVYVPGTTSRLEGAHGDISRMTRVWQQANAMSSGQSTSTITWIGYDAPQNIVTDSPRSSYAYHAAPTLNTFMDGLQTAQGGPNASHTTLIGHSYGTTVIGAAAKEHQIAADDIVVAGSPGMLVGDAGDLGVGKDHVWSEAAGSDPVPYIGRDFLGGWKWGVDTYHGVPYNAGYIQTIPSDESFGAHRMDVDTSGHSGYWTERSTSIKNQAAVVVGRYDKVQEDN</sequence>
<organism evidence="2 3">
    <name type="scientific">Streptomyces cyanogenus</name>
    <dbReference type="NCBI Taxonomy" id="80860"/>
    <lineage>
        <taxon>Bacteria</taxon>
        <taxon>Bacillati</taxon>
        <taxon>Actinomycetota</taxon>
        <taxon>Actinomycetes</taxon>
        <taxon>Kitasatosporales</taxon>
        <taxon>Streptomycetaceae</taxon>
        <taxon>Streptomyces</taxon>
    </lineage>
</organism>
<gene>
    <name evidence="2" type="ORF">S1361_23415</name>
</gene>
<protein>
    <recommendedName>
        <fullName evidence="1">DUF1023 domain-containing protein</fullName>
    </recommendedName>
</protein>
<feature type="domain" description="DUF1023" evidence="1">
    <location>
        <begin position="353"/>
        <end position="519"/>
    </location>
</feature>
<dbReference type="EMBL" id="CP071839">
    <property type="protein sequence ID" value="QTE00300.1"/>
    <property type="molecule type" value="Genomic_DNA"/>
</dbReference>
<keyword evidence="3" id="KW-1185">Reference proteome</keyword>
<proteinExistence type="predicted"/>
<dbReference type="Pfam" id="PF06259">
    <property type="entry name" value="Abhydrolase_8"/>
    <property type="match status" value="1"/>
</dbReference>
<reference evidence="2 3" key="1">
    <citation type="submission" date="2021-03" db="EMBL/GenBank/DDBJ databases">
        <title>Complete genome sequence of Streptomyces cyanogenus S136, producer of anticancer angucycline landomycin A.</title>
        <authorList>
            <person name="Hrab P."/>
            <person name="Ruckert C."/>
            <person name="Busche T."/>
            <person name="Ostash I."/>
            <person name="Kalinowski J."/>
            <person name="Fedorenko V."/>
            <person name="Yushchuk O."/>
            <person name="Ostash B."/>
        </authorList>
    </citation>
    <scope>NUCLEOTIDE SEQUENCE [LARGE SCALE GENOMIC DNA]</scope>
    <source>
        <strain evidence="2 3">S136</strain>
    </source>
</reference>
<dbReference type="RefSeq" id="WP_208033764.1">
    <property type="nucleotide sequence ID" value="NZ_CP071839.1"/>
</dbReference>
<evidence type="ECO:0000313" key="3">
    <source>
        <dbReference type="Proteomes" id="UP000663908"/>
    </source>
</evidence>
<name>A0ABX7TU63_STRCY</name>
<accession>A0ABX7TU63</accession>
<evidence type="ECO:0000313" key="2">
    <source>
        <dbReference type="EMBL" id="QTE00300.1"/>
    </source>
</evidence>
<dbReference type="InterPro" id="IPR029058">
    <property type="entry name" value="AB_hydrolase_fold"/>
</dbReference>
<dbReference type="SUPFAM" id="SSF53474">
    <property type="entry name" value="alpha/beta-Hydrolases"/>
    <property type="match status" value="1"/>
</dbReference>
<dbReference type="Proteomes" id="UP000663908">
    <property type="component" value="Chromosome"/>
</dbReference>